<evidence type="ECO:0000313" key="2">
    <source>
        <dbReference type="EMBL" id="KAK4375650.1"/>
    </source>
</evidence>
<feature type="compositionally biased region" description="Polar residues" evidence="1">
    <location>
        <begin position="57"/>
        <end position="69"/>
    </location>
</feature>
<keyword evidence="3" id="KW-1185">Reference proteome</keyword>
<sequence length="80" mass="9297">MKLRITYHNQEISYIQRVFRSGPLHPQPRTVFATDLHSQGFLQLPIPVEVDFRTSSTFGEAQKQDPSASDQRRKTLDLNR</sequence>
<dbReference type="AlphaFoldDB" id="A0AAE1STQ8"/>
<evidence type="ECO:0000256" key="1">
    <source>
        <dbReference type="SAM" id="MobiDB-lite"/>
    </source>
</evidence>
<reference evidence="2" key="1">
    <citation type="submission" date="2023-12" db="EMBL/GenBank/DDBJ databases">
        <title>Genome assembly of Anisodus tanguticus.</title>
        <authorList>
            <person name="Wang Y.-J."/>
        </authorList>
    </citation>
    <scope>NUCLEOTIDE SEQUENCE</scope>
    <source>
        <strain evidence="2">KB-2021</strain>
        <tissue evidence="2">Leaf</tissue>
    </source>
</reference>
<name>A0AAE1STQ8_9SOLA</name>
<feature type="compositionally biased region" description="Basic and acidic residues" evidence="1">
    <location>
        <begin position="70"/>
        <end position="80"/>
    </location>
</feature>
<feature type="region of interest" description="Disordered" evidence="1">
    <location>
        <begin position="57"/>
        <end position="80"/>
    </location>
</feature>
<organism evidence="2 3">
    <name type="scientific">Anisodus tanguticus</name>
    <dbReference type="NCBI Taxonomy" id="243964"/>
    <lineage>
        <taxon>Eukaryota</taxon>
        <taxon>Viridiplantae</taxon>
        <taxon>Streptophyta</taxon>
        <taxon>Embryophyta</taxon>
        <taxon>Tracheophyta</taxon>
        <taxon>Spermatophyta</taxon>
        <taxon>Magnoliopsida</taxon>
        <taxon>eudicotyledons</taxon>
        <taxon>Gunneridae</taxon>
        <taxon>Pentapetalae</taxon>
        <taxon>asterids</taxon>
        <taxon>lamiids</taxon>
        <taxon>Solanales</taxon>
        <taxon>Solanaceae</taxon>
        <taxon>Solanoideae</taxon>
        <taxon>Hyoscyameae</taxon>
        <taxon>Anisodus</taxon>
    </lineage>
</organism>
<accession>A0AAE1STQ8</accession>
<gene>
    <name evidence="2" type="ORF">RND71_006327</name>
</gene>
<dbReference type="EMBL" id="JAVYJV010000003">
    <property type="protein sequence ID" value="KAK4375650.1"/>
    <property type="molecule type" value="Genomic_DNA"/>
</dbReference>
<protein>
    <submittedName>
        <fullName evidence="2">Uncharacterized protein</fullName>
    </submittedName>
</protein>
<evidence type="ECO:0000313" key="3">
    <source>
        <dbReference type="Proteomes" id="UP001291623"/>
    </source>
</evidence>
<dbReference type="Proteomes" id="UP001291623">
    <property type="component" value="Unassembled WGS sequence"/>
</dbReference>
<proteinExistence type="predicted"/>
<comment type="caution">
    <text evidence="2">The sequence shown here is derived from an EMBL/GenBank/DDBJ whole genome shotgun (WGS) entry which is preliminary data.</text>
</comment>